<dbReference type="RefSeq" id="WP_380045876.1">
    <property type="nucleotide sequence ID" value="NZ_JBHSOH010000003.1"/>
</dbReference>
<evidence type="ECO:0000256" key="5">
    <source>
        <dbReference type="ARBA" id="ARBA00022481"/>
    </source>
</evidence>
<organism evidence="14 15">
    <name type="scientific">Deinococcus petrolearius</name>
    <dbReference type="NCBI Taxonomy" id="1751295"/>
    <lineage>
        <taxon>Bacteria</taxon>
        <taxon>Thermotogati</taxon>
        <taxon>Deinococcota</taxon>
        <taxon>Deinococci</taxon>
        <taxon>Deinococcales</taxon>
        <taxon>Deinococcaceae</taxon>
        <taxon>Deinococcus</taxon>
    </lineage>
</organism>
<dbReference type="InterPro" id="IPR022346">
    <property type="entry name" value="T2SS_GspH"/>
</dbReference>
<keyword evidence="15" id="KW-1185">Reference proteome</keyword>
<feature type="transmembrane region" description="Helical" evidence="12">
    <location>
        <begin position="12"/>
        <end position="31"/>
    </location>
</feature>
<dbReference type="NCBIfam" id="TIGR02532">
    <property type="entry name" value="IV_pilin_GFxxxE"/>
    <property type="match status" value="1"/>
</dbReference>
<evidence type="ECO:0000313" key="14">
    <source>
        <dbReference type="EMBL" id="MFC5847073.1"/>
    </source>
</evidence>
<proteinExistence type="predicted"/>
<keyword evidence="7 12" id="KW-0812">Transmembrane</keyword>
<evidence type="ECO:0000259" key="13">
    <source>
        <dbReference type="Pfam" id="PF12019"/>
    </source>
</evidence>
<evidence type="ECO:0000256" key="12">
    <source>
        <dbReference type="SAM" id="Phobius"/>
    </source>
</evidence>
<dbReference type="SUPFAM" id="SSF54523">
    <property type="entry name" value="Pili subunits"/>
    <property type="match status" value="1"/>
</dbReference>
<dbReference type="EMBL" id="JBHSOH010000003">
    <property type="protein sequence ID" value="MFC5847073.1"/>
    <property type="molecule type" value="Genomic_DNA"/>
</dbReference>
<evidence type="ECO:0000256" key="9">
    <source>
        <dbReference type="ARBA" id="ARBA00022989"/>
    </source>
</evidence>
<evidence type="ECO:0000256" key="11">
    <source>
        <dbReference type="ARBA" id="ARBA00023237"/>
    </source>
</evidence>
<keyword evidence="5" id="KW-0488">Methylation</keyword>
<evidence type="ECO:0000256" key="2">
    <source>
        <dbReference type="ARBA" id="ARBA00004377"/>
    </source>
</evidence>
<keyword evidence="8" id="KW-0574">Periplasm</keyword>
<comment type="subcellular location">
    <subcellularLocation>
        <location evidence="2">Cell inner membrane</location>
        <topology evidence="2">Single-pass membrane protein</topology>
    </subcellularLocation>
    <subcellularLocation>
        <location evidence="1">Cell outer membrane</location>
        <topology evidence="1">Single-pass membrane protein</topology>
    </subcellularLocation>
    <subcellularLocation>
        <location evidence="3">Periplasm</location>
    </subcellularLocation>
</comment>
<dbReference type="Pfam" id="PF12019">
    <property type="entry name" value="GspH"/>
    <property type="match status" value="1"/>
</dbReference>
<keyword evidence="9 12" id="KW-1133">Transmembrane helix</keyword>
<evidence type="ECO:0000256" key="3">
    <source>
        <dbReference type="ARBA" id="ARBA00004418"/>
    </source>
</evidence>
<comment type="caution">
    <text evidence="14">The sequence shown here is derived from an EMBL/GenBank/DDBJ whole genome shotgun (WGS) entry which is preliminary data.</text>
</comment>
<protein>
    <submittedName>
        <fullName evidence="14">Tfp pilus assembly protein FimT/FimU</fullName>
    </submittedName>
</protein>
<dbReference type="InterPro" id="IPR012902">
    <property type="entry name" value="N_methyl_site"/>
</dbReference>
<evidence type="ECO:0000256" key="4">
    <source>
        <dbReference type="ARBA" id="ARBA00022475"/>
    </source>
</evidence>
<dbReference type="Gene3D" id="3.30.700.10">
    <property type="entry name" value="Glycoprotein, Type 4 Pilin"/>
    <property type="match status" value="1"/>
</dbReference>
<keyword evidence="6" id="KW-0997">Cell inner membrane</keyword>
<evidence type="ECO:0000256" key="1">
    <source>
        <dbReference type="ARBA" id="ARBA00004203"/>
    </source>
</evidence>
<reference evidence="15" key="1">
    <citation type="journal article" date="2019" name="Int. J. Syst. Evol. Microbiol.">
        <title>The Global Catalogue of Microorganisms (GCM) 10K type strain sequencing project: providing services to taxonomists for standard genome sequencing and annotation.</title>
        <authorList>
            <consortium name="The Broad Institute Genomics Platform"/>
            <consortium name="The Broad Institute Genome Sequencing Center for Infectious Disease"/>
            <person name="Wu L."/>
            <person name="Ma J."/>
        </authorList>
    </citation>
    <scope>NUCLEOTIDE SEQUENCE [LARGE SCALE GENOMIC DNA]</scope>
    <source>
        <strain evidence="15">CGMCC 1.15053</strain>
    </source>
</reference>
<keyword evidence="10 12" id="KW-0472">Membrane</keyword>
<evidence type="ECO:0000313" key="15">
    <source>
        <dbReference type="Proteomes" id="UP001595979"/>
    </source>
</evidence>
<evidence type="ECO:0000256" key="6">
    <source>
        <dbReference type="ARBA" id="ARBA00022519"/>
    </source>
</evidence>
<evidence type="ECO:0000256" key="8">
    <source>
        <dbReference type="ARBA" id="ARBA00022764"/>
    </source>
</evidence>
<evidence type="ECO:0000256" key="7">
    <source>
        <dbReference type="ARBA" id="ARBA00022692"/>
    </source>
</evidence>
<evidence type="ECO:0000256" key="10">
    <source>
        <dbReference type="ARBA" id="ARBA00023136"/>
    </source>
</evidence>
<keyword evidence="4" id="KW-1003">Cell membrane</keyword>
<feature type="domain" description="General secretion pathway GspH" evidence="13">
    <location>
        <begin position="42"/>
        <end position="136"/>
    </location>
</feature>
<dbReference type="Proteomes" id="UP001595979">
    <property type="component" value="Unassembled WGS sequence"/>
</dbReference>
<name>A0ABW1DEA2_9DEIO</name>
<gene>
    <name evidence="14" type="ORF">ACFPQ6_02020</name>
</gene>
<keyword evidence="11" id="KW-0998">Cell outer membrane</keyword>
<accession>A0ABW1DEA2</accession>
<dbReference type="Pfam" id="PF07963">
    <property type="entry name" value="N_methyl"/>
    <property type="match status" value="1"/>
</dbReference>
<dbReference type="InterPro" id="IPR045584">
    <property type="entry name" value="Pilin-like"/>
</dbReference>
<sequence length="151" mass="15888">MQRRQGFTLLELLMVLAIIGILASIFSWNLIRSIRTAELREAATQVATDLRRARSQAQRGSAAVQLTLPGTAGGTTYTVAGQSRAVANQVTIVCKTSCSASTVNVTYTAPYGELGATGSVFTVRSPVGGITPYEIRIVGVTGKVILTRAAS</sequence>